<dbReference type="Proteomes" id="UP000198885">
    <property type="component" value="Unassembled WGS sequence"/>
</dbReference>
<evidence type="ECO:0000256" key="6">
    <source>
        <dbReference type="SAM" id="Phobius"/>
    </source>
</evidence>
<dbReference type="GO" id="GO:0006672">
    <property type="term" value="P:ceramide metabolic process"/>
    <property type="evidence" value="ECO:0007669"/>
    <property type="project" value="InterPro"/>
</dbReference>
<evidence type="ECO:0000256" key="3">
    <source>
        <dbReference type="ARBA" id="ARBA00022801"/>
    </source>
</evidence>
<dbReference type="STRING" id="641238.SAMN04490244_108106"/>
<sequence>MDWTTYIDGYCERTDPGYWAEPVNAVTNAAFLLAAAFTWRRSSGLILARLLCVLLFAIGIGSYLFHTHATVWASTADTTPIGLFILLYLFAANLHFWTLPGWAAALGTAAFVPWTMVLTPLFAAMPFFTISSFYWPVPLLIALYAVALHRRAPQTARGLAIGAAILVVSLTFRSLDEPLCGAVPVGTHFLWHVLNATMLGWMIEVYRRHMLEAGRAGR</sequence>
<gene>
    <name evidence="7" type="ORF">SAMN04490244_108106</name>
</gene>
<evidence type="ECO:0000313" key="7">
    <source>
        <dbReference type="EMBL" id="SES25222.1"/>
    </source>
</evidence>
<evidence type="ECO:0000256" key="1">
    <source>
        <dbReference type="ARBA" id="ARBA00004141"/>
    </source>
</evidence>
<keyword evidence="8" id="KW-1185">Reference proteome</keyword>
<keyword evidence="3" id="KW-0378">Hydrolase</keyword>
<dbReference type="OrthoDB" id="277121at2"/>
<keyword evidence="2 6" id="KW-0812">Transmembrane</keyword>
<dbReference type="EMBL" id="FOGU01000008">
    <property type="protein sequence ID" value="SES25222.1"/>
    <property type="molecule type" value="Genomic_DNA"/>
</dbReference>
<feature type="transmembrane region" description="Helical" evidence="6">
    <location>
        <begin position="97"/>
        <end position="116"/>
    </location>
</feature>
<evidence type="ECO:0000256" key="2">
    <source>
        <dbReference type="ARBA" id="ARBA00022692"/>
    </source>
</evidence>
<feature type="transmembrane region" description="Helical" evidence="6">
    <location>
        <begin position="71"/>
        <end position="90"/>
    </location>
</feature>
<dbReference type="GO" id="GO:0016020">
    <property type="term" value="C:membrane"/>
    <property type="evidence" value="ECO:0007669"/>
    <property type="project" value="UniProtKB-SubCell"/>
</dbReference>
<dbReference type="AlphaFoldDB" id="A0A1H9VUF5"/>
<dbReference type="GO" id="GO:0016811">
    <property type="term" value="F:hydrolase activity, acting on carbon-nitrogen (but not peptide) bonds, in linear amides"/>
    <property type="evidence" value="ECO:0007669"/>
    <property type="project" value="InterPro"/>
</dbReference>
<evidence type="ECO:0000256" key="4">
    <source>
        <dbReference type="ARBA" id="ARBA00022989"/>
    </source>
</evidence>
<evidence type="ECO:0000256" key="5">
    <source>
        <dbReference type="ARBA" id="ARBA00023136"/>
    </source>
</evidence>
<dbReference type="RefSeq" id="WP_092694733.1">
    <property type="nucleotide sequence ID" value="NZ_CBDDGO010000004.1"/>
</dbReference>
<accession>A0A1H9VUF5</accession>
<feature type="transmembrane region" description="Helical" evidence="6">
    <location>
        <begin position="122"/>
        <end position="146"/>
    </location>
</feature>
<proteinExistence type="predicted"/>
<evidence type="ECO:0000313" key="8">
    <source>
        <dbReference type="Proteomes" id="UP000198885"/>
    </source>
</evidence>
<dbReference type="InterPro" id="IPR008901">
    <property type="entry name" value="ACER"/>
</dbReference>
<feature type="transmembrane region" description="Helical" evidence="6">
    <location>
        <begin position="46"/>
        <end position="65"/>
    </location>
</feature>
<reference evidence="7 8" key="1">
    <citation type="submission" date="2016-10" db="EMBL/GenBank/DDBJ databases">
        <authorList>
            <person name="de Groot N.N."/>
        </authorList>
    </citation>
    <scope>NUCLEOTIDE SEQUENCE [LARGE SCALE GENOMIC DNA]</scope>
    <source>
        <strain evidence="7 8">DSM 23042</strain>
    </source>
</reference>
<protein>
    <submittedName>
        <fullName evidence="7">Ceramidase</fullName>
    </submittedName>
</protein>
<name>A0A1H9VUF5_9RHOB</name>
<keyword evidence="5 6" id="KW-0472">Membrane</keyword>
<keyword evidence="4 6" id="KW-1133">Transmembrane helix</keyword>
<feature type="transmembrane region" description="Helical" evidence="6">
    <location>
        <begin position="181"/>
        <end position="203"/>
    </location>
</feature>
<organism evidence="7 8">
    <name type="scientific">Tranquillimonas rosea</name>
    <dbReference type="NCBI Taxonomy" id="641238"/>
    <lineage>
        <taxon>Bacteria</taxon>
        <taxon>Pseudomonadati</taxon>
        <taxon>Pseudomonadota</taxon>
        <taxon>Alphaproteobacteria</taxon>
        <taxon>Rhodobacterales</taxon>
        <taxon>Roseobacteraceae</taxon>
        <taxon>Tranquillimonas</taxon>
    </lineage>
</organism>
<dbReference type="Pfam" id="PF05875">
    <property type="entry name" value="Ceramidase"/>
    <property type="match status" value="1"/>
</dbReference>
<comment type="subcellular location">
    <subcellularLocation>
        <location evidence="1">Membrane</location>
        <topology evidence="1">Multi-pass membrane protein</topology>
    </subcellularLocation>
</comment>
<feature type="transmembrane region" description="Helical" evidence="6">
    <location>
        <begin position="158"/>
        <end position="175"/>
    </location>
</feature>